<evidence type="ECO:0000313" key="3">
    <source>
        <dbReference type="EMBL" id="RPA75824.1"/>
    </source>
</evidence>
<organism evidence="3 4">
    <name type="scientific">Ascobolus immersus RN42</name>
    <dbReference type="NCBI Taxonomy" id="1160509"/>
    <lineage>
        <taxon>Eukaryota</taxon>
        <taxon>Fungi</taxon>
        <taxon>Dikarya</taxon>
        <taxon>Ascomycota</taxon>
        <taxon>Pezizomycotina</taxon>
        <taxon>Pezizomycetes</taxon>
        <taxon>Pezizales</taxon>
        <taxon>Ascobolaceae</taxon>
        <taxon>Ascobolus</taxon>
    </lineage>
</organism>
<dbReference type="InterPro" id="IPR003830">
    <property type="entry name" value="ComA_synth"/>
</dbReference>
<dbReference type="SUPFAM" id="SSF102110">
    <property type="entry name" value="(2r)-phospho-3-sulfolactate synthase ComA"/>
    <property type="match status" value="1"/>
</dbReference>
<dbReference type="PANTHER" id="PTHR48413:SF1">
    <property type="entry name" value="PROTEIN HEAT-STRESS-ASSOCIATED 32"/>
    <property type="match status" value="1"/>
</dbReference>
<reference evidence="3 4" key="1">
    <citation type="journal article" date="2018" name="Nat. Ecol. Evol.">
        <title>Pezizomycetes genomes reveal the molecular basis of ectomycorrhizal truffle lifestyle.</title>
        <authorList>
            <person name="Murat C."/>
            <person name="Payen T."/>
            <person name="Noel B."/>
            <person name="Kuo A."/>
            <person name="Morin E."/>
            <person name="Chen J."/>
            <person name="Kohler A."/>
            <person name="Krizsan K."/>
            <person name="Balestrini R."/>
            <person name="Da Silva C."/>
            <person name="Montanini B."/>
            <person name="Hainaut M."/>
            <person name="Levati E."/>
            <person name="Barry K.W."/>
            <person name="Belfiori B."/>
            <person name="Cichocki N."/>
            <person name="Clum A."/>
            <person name="Dockter R.B."/>
            <person name="Fauchery L."/>
            <person name="Guy J."/>
            <person name="Iotti M."/>
            <person name="Le Tacon F."/>
            <person name="Lindquist E.A."/>
            <person name="Lipzen A."/>
            <person name="Malagnac F."/>
            <person name="Mello A."/>
            <person name="Molinier V."/>
            <person name="Miyauchi S."/>
            <person name="Poulain J."/>
            <person name="Riccioni C."/>
            <person name="Rubini A."/>
            <person name="Sitrit Y."/>
            <person name="Splivallo R."/>
            <person name="Traeger S."/>
            <person name="Wang M."/>
            <person name="Zifcakova L."/>
            <person name="Wipf D."/>
            <person name="Zambonelli A."/>
            <person name="Paolocci F."/>
            <person name="Nowrousian M."/>
            <person name="Ottonello S."/>
            <person name="Baldrian P."/>
            <person name="Spatafora J.W."/>
            <person name="Henrissat B."/>
            <person name="Nagy L.G."/>
            <person name="Aury J.M."/>
            <person name="Wincker P."/>
            <person name="Grigoriev I.V."/>
            <person name="Bonfante P."/>
            <person name="Martin F.M."/>
        </authorList>
    </citation>
    <scope>NUCLEOTIDE SEQUENCE [LARGE SCALE GENOMIC DNA]</scope>
    <source>
        <strain evidence="3 4">RN42</strain>
    </source>
</reference>
<dbReference type="OrthoDB" id="47007at2759"/>
<protein>
    <recommendedName>
        <fullName evidence="5">Phosphosulfolactate synthase</fullName>
    </recommendedName>
</protein>
<keyword evidence="2" id="KW-0732">Signal</keyword>
<dbReference type="Gene3D" id="3.20.20.70">
    <property type="entry name" value="Aldolase class I"/>
    <property type="match status" value="1"/>
</dbReference>
<feature type="chain" id="PRO_5018255964" description="Phosphosulfolactate synthase" evidence="2">
    <location>
        <begin position="18"/>
        <end position="310"/>
    </location>
</feature>
<dbReference type="EMBL" id="ML119756">
    <property type="protein sequence ID" value="RPA75824.1"/>
    <property type="molecule type" value="Genomic_DNA"/>
</dbReference>
<dbReference type="AlphaFoldDB" id="A0A3N4I1R1"/>
<name>A0A3N4I1R1_ASCIM</name>
<comment type="similarity">
    <text evidence="1">Belongs to the phosphosulfolactate synthase family.</text>
</comment>
<proteinExistence type="inferred from homology"/>
<evidence type="ECO:0000256" key="2">
    <source>
        <dbReference type="SAM" id="SignalP"/>
    </source>
</evidence>
<gene>
    <name evidence="3" type="ORF">BJ508DRAFT_319373</name>
</gene>
<evidence type="ECO:0008006" key="5">
    <source>
        <dbReference type="Google" id="ProtNLM"/>
    </source>
</evidence>
<evidence type="ECO:0000313" key="4">
    <source>
        <dbReference type="Proteomes" id="UP000275078"/>
    </source>
</evidence>
<sequence length="310" mass="33910">MFSTISLLLTIKPPTVASTIRSLSTTPPRPTSKVIPLLDDPSGLPFPSNPLPPKPRKTAVTEIRGPYYSSYGPSHLRDILECYSPYIDGLKFAGGSFALLPRHKLEEMIQLARGHGVYTSTGGWIEHLLANCRGGVAFGGKDGGVVKAVDTYLSKCKELGFDVVELSAGFLSLPGSDWCRLAERVQKAGLTPKPELGILFGAGGDTPEISGEGGSSKGLIKMGKRFLDMGVERLMIESEGITENVAERMWREDVVEEVWDELKDVWIWVNVFIDHSQVVQLAGLRKGVWGTNDLWGRVVGFRPDLEGKEK</sequence>
<evidence type="ECO:0000256" key="1">
    <source>
        <dbReference type="ARBA" id="ARBA00010424"/>
    </source>
</evidence>
<dbReference type="Proteomes" id="UP000275078">
    <property type="component" value="Unassembled WGS sequence"/>
</dbReference>
<keyword evidence="4" id="KW-1185">Reference proteome</keyword>
<dbReference type="STRING" id="1160509.A0A3N4I1R1"/>
<dbReference type="Pfam" id="PF02679">
    <property type="entry name" value="ComA"/>
    <property type="match status" value="1"/>
</dbReference>
<dbReference type="PANTHER" id="PTHR48413">
    <property type="match status" value="1"/>
</dbReference>
<accession>A0A3N4I1R1</accession>
<dbReference type="InterPro" id="IPR013785">
    <property type="entry name" value="Aldolase_TIM"/>
</dbReference>
<dbReference type="InterPro" id="IPR036112">
    <property type="entry name" value="ComA_synth_sf"/>
</dbReference>
<feature type="signal peptide" evidence="2">
    <location>
        <begin position="1"/>
        <end position="17"/>
    </location>
</feature>